<dbReference type="OrthoDB" id="5171895at2"/>
<accession>A0A3N1HN44</accession>
<name>A0A3N1HN44_9ACTN</name>
<reference evidence="1 2" key="1">
    <citation type="journal article" date="2015" name="Stand. Genomic Sci.">
        <title>Genomic Encyclopedia of Bacterial and Archaeal Type Strains, Phase III: the genomes of soil and plant-associated and newly described type strains.</title>
        <authorList>
            <person name="Whitman W.B."/>
            <person name="Woyke T."/>
            <person name="Klenk H.P."/>
            <person name="Zhou Y."/>
            <person name="Lilburn T.G."/>
            <person name="Beck B.J."/>
            <person name="De Vos P."/>
            <person name="Vandamme P."/>
            <person name="Eisen J.A."/>
            <person name="Garrity G."/>
            <person name="Hugenholtz P."/>
            <person name="Kyrpides N.C."/>
        </authorList>
    </citation>
    <scope>NUCLEOTIDE SEQUENCE [LARGE SCALE GENOMIC DNA]</scope>
    <source>
        <strain evidence="1 2">CECT 7306</strain>
    </source>
</reference>
<dbReference type="Proteomes" id="UP000276232">
    <property type="component" value="Unassembled WGS sequence"/>
</dbReference>
<evidence type="ECO:0008006" key="3">
    <source>
        <dbReference type="Google" id="ProtNLM"/>
    </source>
</evidence>
<evidence type="ECO:0000313" key="2">
    <source>
        <dbReference type="Proteomes" id="UP000276232"/>
    </source>
</evidence>
<keyword evidence="2" id="KW-1185">Reference proteome</keyword>
<organism evidence="1 2">
    <name type="scientific">Pseudokineococcus lusitanus</name>
    <dbReference type="NCBI Taxonomy" id="763993"/>
    <lineage>
        <taxon>Bacteria</taxon>
        <taxon>Bacillati</taxon>
        <taxon>Actinomycetota</taxon>
        <taxon>Actinomycetes</taxon>
        <taxon>Kineosporiales</taxon>
        <taxon>Kineosporiaceae</taxon>
        <taxon>Pseudokineococcus</taxon>
    </lineage>
</organism>
<dbReference type="EMBL" id="RJKN01000003">
    <property type="protein sequence ID" value="ROP43947.1"/>
    <property type="molecule type" value="Genomic_DNA"/>
</dbReference>
<gene>
    <name evidence="1" type="ORF">EDC03_1544</name>
</gene>
<comment type="caution">
    <text evidence="1">The sequence shown here is derived from an EMBL/GenBank/DDBJ whole genome shotgun (WGS) entry which is preliminary data.</text>
</comment>
<dbReference type="InParanoid" id="A0A3N1HN44"/>
<sequence length="305" mass="31169">MTSAPVRRRRALVAVVGVVAVAAAGALAVDALRDGRGLPGSDSRCTATAGGESHGFTADRTAVAALVAARAQARGLPPRAATIGIATAIQESGLRNLDHGDRDSLGIFQQRPSQGWGTPAQVTDPVYATDAFYDGLVEVEGYTEIEVNDAAQEVQRSGFPTAYADHEGEARVFASALTGHSPAALVCRLPAVEETGDGLLPVVGDDGLTPRAREVVERAAAELGEEGLAARPDAGGVVVVRDHGADEEGVRAGWALAQWAVATAVGTDVVEVATDGRRWSRDGDAAWVADADAPGPGAVEVVVAG</sequence>
<dbReference type="RefSeq" id="WP_123379599.1">
    <property type="nucleotide sequence ID" value="NZ_RJKN01000003.1"/>
</dbReference>
<proteinExistence type="predicted"/>
<protein>
    <recommendedName>
        <fullName evidence="3">Heavy metal transporter</fullName>
    </recommendedName>
</protein>
<dbReference type="AlphaFoldDB" id="A0A3N1HN44"/>
<evidence type="ECO:0000313" key="1">
    <source>
        <dbReference type="EMBL" id="ROP43947.1"/>
    </source>
</evidence>